<dbReference type="GO" id="GO:0003677">
    <property type="term" value="F:DNA binding"/>
    <property type="evidence" value="ECO:0007669"/>
    <property type="project" value="UniProtKB-KW"/>
</dbReference>
<dbReference type="EMBL" id="DXAQ01000149">
    <property type="protein sequence ID" value="HIZ90288.1"/>
    <property type="molecule type" value="Genomic_DNA"/>
</dbReference>
<evidence type="ECO:0000256" key="2">
    <source>
        <dbReference type="ARBA" id="ARBA00022478"/>
    </source>
</evidence>
<dbReference type="PIRSF" id="PIRSF000774">
    <property type="entry name" value="RpoN"/>
    <property type="match status" value="1"/>
</dbReference>
<keyword evidence="5" id="KW-0805">Transcription regulation</keyword>
<comment type="similarity">
    <text evidence="1">Belongs to the sigma-54 factor family.</text>
</comment>
<dbReference type="PRINTS" id="PR00045">
    <property type="entry name" value="SIGMA54FCT"/>
</dbReference>
<evidence type="ECO:0000313" key="12">
    <source>
        <dbReference type="EMBL" id="HIZ90288.1"/>
    </source>
</evidence>
<dbReference type="PANTHER" id="PTHR32248:SF4">
    <property type="entry name" value="RNA POLYMERASE SIGMA-54 FACTOR"/>
    <property type="match status" value="1"/>
</dbReference>
<feature type="domain" description="RNA polymerase sigma factor 54 core-binding" evidence="11">
    <location>
        <begin position="126"/>
        <end position="316"/>
    </location>
</feature>
<keyword evidence="4" id="KW-0548">Nucleotidyltransferase</keyword>
<dbReference type="Pfam" id="PF04552">
    <property type="entry name" value="Sigma54_DBD"/>
    <property type="match status" value="1"/>
</dbReference>
<dbReference type="GO" id="GO:0016779">
    <property type="term" value="F:nucleotidyltransferase activity"/>
    <property type="evidence" value="ECO:0007669"/>
    <property type="project" value="UniProtKB-KW"/>
</dbReference>
<dbReference type="PROSITE" id="PS50044">
    <property type="entry name" value="SIGMA54_3"/>
    <property type="match status" value="1"/>
</dbReference>
<dbReference type="Pfam" id="PF00309">
    <property type="entry name" value="Sigma54_AID"/>
    <property type="match status" value="1"/>
</dbReference>
<evidence type="ECO:0000256" key="5">
    <source>
        <dbReference type="ARBA" id="ARBA00023015"/>
    </source>
</evidence>
<evidence type="ECO:0000256" key="9">
    <source>
        <dbReference type="SAM" id="MobiDB-lite"/>
    </source>
</evidence>
<dbReference type="AlphaFoldDB" id="A0A9D2GUH5"/>
<dbReference type="GO" id="GO:0006352">
    <property type="term" value="P:DNA-templated transcription initiation"/>
    <property type="evidence" value="ECO:0007669"/>
    <property type="project" value="InterPro"/>
</dbReference>
<protein>
    <submittedName>
        <fullName evidence="12">RNA polymerase factor sigma-54</fullName>
    </submittedName>
</protein>
<feature type="compositionally biased region" description="Acidic residues" evidence="9">
    <location>
        <begin position="54"/>
        <end position="83"/>
    </location>
</feature>
<dbReference type="PANTHER" id="PTHR32248">
    <property type="entry name" value="RNA POLYMERASE SIGMA-54 FACTOR"/>
    <property type="match status" value="1"/>
</dbReference>
<dbReference type="InterPro" id="IPR038709">
    <property type="entry name" value="RpoN_core-bd_sf"/>
</dbReference>
<evidence type="ECO:0000256" key="6">
    <source>
        <dbReference type="ARBA" id="ARBA00023082"/>
    </source>
</evidence>
<feature type="domain" description="RNA polymerase sigma factor 54 DNA-binding" evidence="10">
    <location>
        <begin position="331"/>
        <end position="488"/>
    </location>
</feature>
<keyword evidence="8" id="KW-0804">Transcription</keyword>
<dbReference type="NCBIfam" id="TIGR02395">
    <property type="entry name" value="rpoN_sigma"/>
    <property type="match status" value="1"/>
</dbReference>
<evidence type="ECO:0000256" key="8">
    <source>
        <dbReference type="ARBA" id="ARBA00023163"/>
    </source>
</evidence>
<keyword evidence="3" id="KW-0808">Transferase</keyword>
<organism evidence="12 13">
    <name type="scientific">Candidatus Mucispirillum faecigallinarum</name>
    <dbReference type="NCBI Taxonomy" id="2838699"/>
    <lineage>
        <taxon>Bacteria</taxon>
        <taxon>Pseudomonadati</taxon>
        <taxon>Deferribacterota</taxon>
        <taxon>Deferribacteres</taxon>
        <taxon>Deferribacterales</taxon>
        <taxon>Mucispirillaceae</taxon>
        <taxon>Mucispirillum</taxon>
    </lineage>
</organism>
<keyword evidence="6" id="KW-0731">Sigma factor</keyword>
<feature type="region of interest" description="Disordered" evidence="9">
    <location>
        <begin position="54"/>
        <end position="87"/>
    </location>
</feature>
<keyword evidence="2" id="KW-0240">DNA-directed RNA polymerase</keyword>
<reference evidence="12" key="2">
    <citation type="submission" date="2021-04" db="EMBL/GenBank/DDBJ databases">
        <authorList>
            <person name="Gilroy R."/>
        </authorList>
    </citation>
    <scope>NUCLEOTIDE SEQUENCE</scope>
    <source>
        <strain evidence="12">ChiW4-1371</strain>
    </source>
</reference>
<dbReference type="InterPro" id="IPR000394">
    <property type="entry name" value="RNA_pol_sigma_54"/>
</dbReference>
<dbReference type="GO" id="GO:0016987">
    <property type="term" value="F:sigma factor activity"/>
    <property type="evidence" value="ECO:0007669"/>
    <property type="project" value="UniProtKB-KW"/>
</dbReference>
<proteinExistence type="inferred from homology"/>
<dbReference type="InterPro" id="IPR007634">
    <property type="entry name" value="RNA_pol_sigma_54_DNA-bd"/>
</dbReference>
<dbReference type="GO" id="GO:0001216">
    <property type="term" value="F:DNA-binding transcription activator activity"/>
    <property type="evidence" value="ECO:0007669"/>
    <property type="project" value="InterPro"/>
</dbReference>
<evidence type="ECO:0000256" key="7">
    <source>
        <dbReference type="ARBA" id="ARBA00023125"/>
    </source>
</evidence>
<accession>A0A9D2GUH5</accession>
<evidence type="ECO:0000259" key="10">
    <source>
        <dbReference type="Pfam" id="PF04552"/>
    </source>
</evidence>
<comment type="caution">
    <text evidence="12">The sequence shown here is derived from an EMBL/GenBank/DDBJ whole genome shotgun (WGS) entry which is preliminary data.</text>
</comment>
<dbReference type="PROSITE" id="PS00718">
    <property type="entry name" value="SIGMA54_2"/>
    <property type="match status" value="1"/>
</dbReference>
<evidence type="ECO:0000256" key="3">
    <source>
        <dbReference type="ARBA" id="ARBA00022679"/>
    </source>
</evidence>
<dbReference type="Pfam" id="PF04963">
    <property type="entry name" value="Sigma54_CBD"/>
    <property type="match status" value="1"/>
</dbReference>
<evidence type="ECO:0000256" key="4">
    <source>
        <dbReference type="ARBA" id="ARBA00022695"/>
    </source>
</evidence>
<keyword evidence="7" id="KW-0238">DNA-binding</keyword>
<evidence type="ECO:0000259" key="11">
    <source>
        <dbReference type="Pfam" id="PF04963"/>
    </source>
</evidence>
<name>A0A9D2GUH5_9BACT</name>
<evidence type="ECO:0000256" key="1">
    <source>
        <dbReference type="ARBA" id="ARBA00008798"/>
    </source>
</evidence>
<dbReference type="Gene3D" id="1.10.10.1330">
    <property type="entry name" value="RNA polymerase sigma-54 factor, core-binding domain"/>
    <property type="match status" value="1"/>
</dbReference>
<dbReference type="PROSITE" id="PS00717">
    <property type="entry name" value="SIGMA54_1"/>
    <property type="match status" value="1"/>
</dbReference>
<evidence type="ECO:0000313" key="13">
    <source>
        <dbReference type="Proteomes" id="UP000824176"/>
    </source>
</evidence>
<dbReference type="GO" id="GO:0000428">
    <property type="term" value="C:DNA-directed RNA polymerase complex"/>
    <property type="evidence" value="ECO:0007669"/>
    <property type="project" value="UniProtKB-KW"/>
</dbReference>
<dbReference type="InterPro" id="IPR007046">
    <property type="entry name" value="RNA_pol_sigma_54_core-bd"/>
</dbReference>
<dbReference type="Gene3D" id="1.10.10.60">
    <property type="entry name" value="Homeodomain-like"/>
    <property type="match status" value="1"/>
</dbReference>
<reference evidence="12" key="1">
    <citation type="journal article" date="2021" name="PeerJ">
        <title>Extensive microbial diversity within the chicken gut microbiome revealed by metagenomics and culture.</title>
        <authorList>
            <person name="Gilroy R."/>
            <person name="Ravi A."/>
            <person name="Getino M."/>
            <person name="Pursley I."/>
            <person name="Horton D.L."/>
            <person name="Alikhan N.F."/>
            <person name="Baker D."/>
            <person name="Gharbi K."/>
            <person name="Hall N."/>
            <person name="Watson M."/>
            <person name="Adriaenssens E.M."/>
            <person name="Foster-Nyarko E."/>
            <person name="Jarju S."/>
            <person name="Secka A."/>
            <person name="Antonio M."/>
            <person name="Oren A."/>
            <person name="Chaudhuri R.R."/>
            <person name="La Ragione R."/>
            <person name="Hildebrand F."/>
            <person name="Pallen M.J."/>
        </authorList>
    </citation>
    <scope>NUCLEOTIDE SEQUENCE</scope>
    <source>
        <strain evidence="12">ChiW4-1371</strain>
    </source>
</reference>
<dbReference type="Proteomes" id="UP000824176">
    <property type="component" value="Unassembled WGS sequence"/>
</dbReference>
<sequence length="491" mass="56184">MNNINQNLDIKNTLQTTVFITPQMKQSLAILQMPIVELEQELSNILEENPILEVSEDGGSDDFDSLDDFDNSENSIEDNEDTQDNEKNLESLVEKVTGDDWEEYIGYEKLDDISYKSTNDENNFDLEQVIGAKESLYEHLMYQLNVNVVDKEERRIGEYIIGNLSEDGYFRIDEDTACDELNVDKALFEKVLDIIKTFMPSGIASSSLTECIITQIKDMGCEEVYIDLVEELLSGYSAELAAFKYDDILKGMSIERDTFDYLLELIKKTDPRPGLNFSGSDTKFVTPDVFIVPNEENFDIIVNEKGIPNIRLNNYYIKMLQGSNLDSEAKSYIKDKVKNAVWVIESLQKRQKAIYKVVKAIAEFQGDFLQYGISMLKPLKLKDIAEATGLHESTVSRVTSGKYAMTKHGLIELKSFFSKSLESQDGDMSIGVIKQKIKELIDEEDKTVCLSDQRIVELMEEKGIKIARRTVAKYRDEMNIPTMSQRRRLRR</sequence>
<gene>
    <name evidence="12" type="primary">rpoN</name>
    <name evidence="12" type="ORF">H9804_10110</name>
</gene>